<evidence type="ECO:0000313" key="1">
    <source>
        <dbReference type="EMBL" id="JAH91906.1"/>
    </source>
</evidence>
<dbReference type="AlphaFoldDB" id="A0A0E9WNQ1"/>
<accession>A0A0E9WNQ1</accession>
<sequence>MRDDDSHRKHFLPCSKTEVSSRSKKQFTSLHFPFLVNPRNRNKQTTQKLYRKRSSI</sequence>
<reference evidence="1" key="2">
    <citation type="journal article" date="2015" name="Fish Shellfish Immunol.">
        <title>Early steps in the European eel (Anguilla anguilla)-Vibrio vulnificus interaction in the gills: Role of the RtxA13 toxin.</title>
        <authorList>
            <person name="Callol A."/>
            <person name="Pajuelo D."/>
            <person name="Ebbesson L."/>
            <person name="Teles M."/>
            <person name="MacKenzie S."/>
            <person name="Amaro C."/>
        </authorList>
    </citation>
    <scope>NUCLEOTIDE SEQUENCE</scope>
</reference>
<organism evidence="1">
    <name type="scientific">Anguilla anguilla</name>
    <name type="common">European freshwater eel</name>
    <name type="synonym">Muraena anguilla</name>
    <dbReference type="NCBI Taxonomy" id="7936"/>
    <lineage>
        <taxon>Eukaryota</taxon>
        <taxon>Metazoa</taxon>
        <taxon>Chordata</taxon>
        <taxon>Craniata</taxon>
        <taxon>Vertebrata</taxon>
        <taxon>Euteleostomi</taxon>
        <taxon>Actinopterygii</taxon>
        <taxon>Neopterygii</taxon>
        <taxon>Teleostei</taxon>
        <taxon>Anguilliformes</taxon>
        <taxon>Anguillidae</taxon>
        <taxon>Anguilla</taxon>
    </lineage>
</organism>
<proteinExistence type="predicted"/>
<name>A0A0E9WNQ1_ANGAN</name>
<reference evidence="1" key="1">
    <citation type="submission" date="2014-11" db="EMBL/GenBank/DDBJ databases">
        <authorList>
            <person name="Amaro Gonzalez C."/>
        </authorList>
    </citation>
    <scope>NUCLEOTIDE SEQUENCE</scope>
</reference>
<dbReference type="EMBL" id="GBXM01016671">
    <property type="protein sequence ID" value="JAH91906.1"/>
    <property type="molecule type" value="Transcribed_RNA"/>
</dbReference>
<protein>
    <submittedName>
        <fullName evidence="1">Uncharacterized protein</fullName>
    </submittedName>
</protein>